<protein>
    <recommendedName>
        <fullName evidence="2">Antitoxin</fullName>
    </recommendedName>
</protein>
<dbReference type="AlphaFoldDB" id="A0A560CDL9"/>
<dbReference type="SUPFAM" id="SSF143120">
    <property type="entry name" value="YefM-like"/>
    <property type="match status" value="1"/>
</dbReference>
<evidence type="ECO:0000313" key="5">
    <source>
        <dbReference type="Proteomes" id="UP000318529"/>
    </source>
</evidence>
<reference evidence="4 5" key="1">
    <citation type="submission" date="2019-06" db="EMBL/GenBank/DDBJ databases">
        <title>Genomic Encyclopedia of Type Strains, Phase IV (KMG-V): Genome sequencing to study the core and pangenomes of soil and plant-associated prokaryotes.</title>
        <authorList>
            <person name="Whitman W."/>
        </authorList>
    </citation>
    <scope>NUCLEOTIDE SEQUENCE [LARGE SCALE GENOMIC DNA]</scope>
    <source>
        <strain evidence="4 5">BR 11650</strain>
    </source>
</reference>
<comment type="caution">
    <text evidence="4">The sequence shown here is derived from an EMBL/GenBank/DDBJ whole genome shotgun (WGS) entry which is preliminary data.</text>
</comment>
<gene>
    <name evidence="4" type="ORF">FBZ83_106115</name>
</gene>
<organism evidence="4 5">
    <name type="scientific">Azospirillum brasilense</name>
    <dbReference type="NCBI Taxonomy" id="192"/>
    <lineage>
        <taxon>Bacteria</taxon>
        <taxon>Pseudomonadati</taxon>
        <taxon>Pseudomonadota</taxon>
        <taxon>Alphaproteobacteria</taxon>
        <taxon>Rhodospirillales</taxon>
        <taxon>Azospirillaceae</taxon>
        <taxon>Azospirillum</taxon>
    </lineage>
</organism>
<dbReference type="Pfam" id="PF02604">
    <property type="entry name" value="PhdYeFM_antitox"/>
    <property type="match status" value="1"/>
</dbReference>
<feature type="region of interest" description="Disordered" evidence="3">
    <location>
        <begin position="74"/>
        <end position="93"/>
    </location>
</feature>
<accession>A0A560CDL9</accession>
<dbReference type="NCBIfam" id="TIGR01552">
    <property type="entry name" value="phd_fam"/>
    <property type="match status" value="1"/>
</dbReference>
<dbReference type="Proteomes" id="UP000318529">
    <property type="component" value="Unassembled WGS sequence"/>
</dbReference>
<dbReference type="EMBL" id="VITH01000006">
    <property type="protein sequence ID" value="TWA82932.1"/>
    <property type="molecule type" value="Genomic_DNA"/>
</dbReference>
<evidence type="ECO:0000256" key="1">
    <source>
        <dbReference type="ARBA" id="ARBA00009981"/>
    </source>
</evidence>
<dbReference type="InterPro" id="IPR036165">
    <property type="entry name" value="YefM-like_sf"/>
</dbReference>
<feature type="compositionally biased region" description="Basic and acidic residues" evidence="3">
    <location>
        <begin position="84"/>
        <end position="93"/>
    </location>
</feature>
<proteinExistence type="inferred from homology"/>
<name>A0A560CDL9_AZOBR</name>
<dbReference type="InterPro" id="IPR006442">
    <property type="entry name" value="Antitoxin_Phd/YefM"/>
</dbReference>
<sequence length="93" mass="9938">MGHISLYDAKTHLSGLVERAAAGEEFVIAKNGVPMAKLVPLAKVTEPRKPARAMGIIRISPDFDEPDAQIEALFAGGEPDDGQDDRPVDAADR</sequence>
<dbReference type="RefSeq" id="WP_145683771.1">
    <property type="nucleotide sequence ID" value="NZ_VITH01000006.1"/>
</dbReference>
<evidence type="ECO:0000256" key="3">
    <source>
        <dbReference type="SAM" id="MobiDB-lite"/>
    </source>
</evidence>
<dbReference type="Gene3D" id="3.40.1620.10">
    <property type="entry name" value="YefM-like domain"/>
    <property type="match status" value="1"/>
</dbReference>
<evidence type="ECO:0000313" key="4">
    <source>
        <dbReference type="EMBL" id="TWA82932.1"/>
    </source>
</evidence>
<comment type="similarity">
    <text evidence="1 2">Belongs to the phD/YefM antitoxin family.</text>
</comment>
<comment type="function">
    <text evidence="2">Antitoxin component of a type II toxin-antitoxin (TA) system.</text>
</comment>
<evidence type="ECO:0000256" key="2">
    <source>
        <dbReference type="RuleBase" id="RU362080"/>
    </source>
</evidence>